<dbReference type="EMBL" id="MNAD01000545">
    <property type="protein sequence ID" value="OJT11983.1"/>
    <property type="molecule type" value="Genomic_DNA"/>
</dbReference>
<accession>A0A1M2VWM9</accession>
<dbReference type="Pfam" id="PF00646">
    <property type="entry name" value="F-box"/>
    <property type="match status" value="1"/>
</dbReference>
<evidence type="ECO:0000256" key="1">
    <source>
        <dbReference type="SAM" id="MobiDB-lite"/>
    </source>
</evidence>
<evidence type="ECO:0000259" key="2">
    <source>
        <dbReference type="Pfam" id="PF00646"/>
    </source>
</evidence>
<reference evidence="3 4" key="1">
    <citation type="submission" date="2016-10" db="EMBL/GenBank/DDBJ databases">
        <title>Genome sequence of the basidiomycete white-rot fungus Trametes pubescens.</title>
        <authorList>
            <person name="Makela M.R."/>
            <person name="Granchi Z."/>
            <person name="Peng M."/>
            <person name="De Vries R.P."/>
            <person name="Grigoriev I."/>
            <person name="Riley R."/>
            <person name="Hilden K."/>
        </authorList>
    </citation>
    <scope>NUCLEOTIDE SEQUENCE [LARGE SCALE GENOMIC DNA]</scope>
    <source>
        <strain evidence="3 4">FBCC735</strain>
    </source>
</reference>
<evidence type="ECO:0000313" key="3">
    <source>
        <dbReference type="EMBL" id="OJT11983.1"/>
    </source>
</evidence>
<dbReference type="InterPro" id="IPR001810">
    <property type="entry name" value="F-box_dom"/>
</dbReference>
<organism evidence="3 4">
    <name type="scientific">Trametes pubescens</name>
    <name type="common">White-rot fungus</name>
    <dbReference type="NCBI Taxonomy" id="154538"/>
    <lineage>
        <taxon>Eukaryota</taxon>
        <taxon>Fungi</taxon>
        <taxon>Dikarya</taxon>
        <taxon>Basidiomycota</taxon>
        <taxon>Agaricomycotina</taxon>
        <taxon>Agaricomycetes</taxon>
        <taxon>Polyporales</taxon>
        <taxon>Polyporaceae</taxon>
        <taxon>Trametes</taxon>
    </lineage>
</organism>
<evidence type="ECO:0000313" key="4">
    <source>
        <dbReference type="Proteomes" id="UP000184267"/>
    </source>
</evidence>
<dbReference type="OMA" id="IVMESSH"/>
<dbReference type="OrthoDB" id="2745177at2759"/>
<sequence>MPPRKKQRINNGDALPVVPRRTTRASAKAAQAGETVAEDLPIVINSREKTKASTREKTKTSAPDACKRIVRKGRLQSLPDLPLEIYNQLDLGDLFNLSRTCKKFRGFFLDKKLEAMLWVPARVNTPGIPDRPPWMSEPQFNCGAANIRKIIYGCYIRLCAACLQDRQPRDPKSNRLLREDVDRVFARFKALPASAVTDAGGAYNQVKADAFWDQIKVETLSRRTKVLVALDSFLTDTRSRRLEKELRAALTARFELLEEAIQAHYVTLPRSALMDCRPRYIDFAFTPEVRAIAGAPTSEIVTVEQFAAVVPALAAKWDADRRKELAAYLRPHLGKVAAGVDPLTLAIAVFRAKHDQACNTPIALMRYPVVLSHAHSFSDATCMRGTDLKDAAAFRKQDVYTRTVQSLTWRKYEFEHLDEHPEWPVSVHTPFHVGGLAKRADAGAAVKGMRRIVTALGLDPARATFDDLERCDGWLRCVTCESDEPHANIWALSWRSAVSVFCWCPMLDELELPLTCPLLLLQYEHDEDHVTMLQEERRKIPEWRRVDDEDMEKVRASEEDELPDADFEKSAVWSCSLCPAFDAIWTEMSAHLEQMHEIADTRQAKADGIVYPHPNTDKEGPNEGGVLLRGRLDS</sequence>
<keyword evidence="4" id="KW-1185">Reference proteome</keyword>
<feature type="region of interest" description="Disordered" evidence="1">
    <location>
        <begin position="1"/>
        <end position="33"/>
    </location>
</feature>
<proteinExistence type="predicted"/>
<dbReference type="AlphaFoldDB" id="A0A1M2VWM9"/>
<gene>
    <name evidence="3" type="ORF">TRAPUB_11456</name>
</gene>
<comment type="caution">
    <text evidence="3">The sequence shown here is derived from an EMBL/GenBank/DDBJ whole genome shotgun (WGS) entry which is preliminary data.</text>
</comment>
<dbReference type="Proteomes" id="UP000184267">
    <property type="component" value="Unassembled WGS sequence"/>
</dbReference>
<protein>
    <recommendedName>
        <fullName evidence="2">F-box domain-containing protein</fullName>
    </recommendedName>
</protein>
<feature type="domain" description="F-box" evidence="2">
    <location>
        <begin position="83"/>
        <end position="112"/>
    </location>
</feature>
<name>A0A1M2VWM9_TRAPU</name>
<feature type="region of interest" description="Disordered" evidence="1">
    <location>
        <begin position="612"/>
        <end position="634"/>
    </location>
</feature>